<dbReference type="EMBL" id="SNRY01000073">
    <property type="protein sequence ID" value="KAA6348227.1"/>
    <property type="molecule type" value="Genomic_DNA"/>
</dbReference>
<gene>
    <name evidence="1" type="ORF">EZS27_004295</name>
</gene>
<reference evidence="1" key="1">
    <citation type="submission" date="2019-03" db="EMBL/GenBank/DDBJ databases">
        <title>Single cell metagenomics reveals metabolic interactions within the superorganism composed of flagellate Streblomastix strix and complex community of Bacteroidetes bacteria on its surface.</title>
        <authorList>
            <person name="Treitli S.C."/>
            <person name="Kolisko M."/>
            <person name="Husnik F."/>
            <person name="Keeling P."/>
            <person name="Hampl V."/>
        </authorList>
    </citation>
    <scope>NUCLEOTIDE SEQUENCE</scope>
    <source>
        <strain evidence="1">STM</strain>
    </source>
</reference>
<organism evidence="1">
    <name type="scientific">termite gut metagenome</name>
    <dbReference type="NCBI Taxonomy" id="433724"/>
    <lineage>
        <taxon>unclassified sequences</taxon>
        <taxon>metagenomes</taxon>
        <taxon>organismal metagenomes</taxon>
    </lineage>
</organism>
<proteinExistence type="predicted"/>
<sequence>MQNRKVMLITEKKITTGKERIELSLNCERLNFASLGICYVDKDYSSFYELIKIALEYAKTYHDKKEINRLTVILDSKPNCNV</sequence>
<evidence type="ECO:0000313" key="1">
    <source>
        <dbReference type="EMBL" id="KAA6348227.1"/>
    </source>
</evidence>
<protein>
    <submittedName>
        <fullName evidence="1">Uncharacterized protein</fullName>
    </submittedName>
</protein>
<comment type="caution">
    <text evidence="1">The sequence shown here is derived from an EMBL/GenBank/DDBJ whole genome shotgun (WGS) entry which is preliminary data.</text>
</comment>
<dbReference type="AlphaFoldDB" id="A0A5J4SQE3"/>
<name>A0A5J4SQE3_9ZZZZ</name>
<accession>A0A5J4SQE3</accession>